<reference evidence="2" key="1">
    <citation type="submission" date="2018-05" db="EMBL/GenBank/DDBJ databases">
        <authorList>
            <person name="Lanie J.A."/>
            <person name="Ng W.-L."/>
            <person name="Kazmierczak K.M."/>
            <person name="Andrzejewski T.M."/>
            <person name="Davidsen T.M."/>
            <person name="Wayne K.J."/>
            <person name="Tettelin H."/>
            <person name="Glass J.I."/>
            <person name="Rusch D."/>
            <person name="Podicherti R."/>
            <person name="Tsui H.-C.T."/>
            <person name="Winkler M.E."/>
        </authorList>
    </citation>
    <scope>NUCLEOTIDE SEQUENCE</scope>
</reference>
<organism evidence="2">
    <name type="scientific">marine metagenome</name>
    <dbReference type="NCBI Taxonomy" id="408172"/>
    <lineage>
        <taxon>unclassified sequences</taxon>
        <taxon>metagenomes</taxon>
        <taxon>ecological metagenomes</taxon>
    </lineage>
</organism>
<gene>
    <name evidence="2" type="ORF">METZ01_LOCUS395287</name>
</gene>
<dbReference type="AlphaFoldDB" id="A0A382V7H4"/>
<name>A0A382V7H4_9ZZZZ</name>
<proteinExistence type="predicted"/>
<sequence>MDLLSLGREVSRRSGQFIQVPAADEAPSGQSPATVSPSINIEPQR</sequence>
<feature type="region of interest" description="Disordered" evidence="1">
    <location>
        <begin position="14"/>
        <end position="45"/>
    </location>
</feature>
<protein>
    <submittedName>
        <fullName evidence="2">Uncharacterized protein</fullName>
    </submittedName>
</protein>
<accession>A0A382V7H4</accession>
<evidence type="ECO:0000313" key="2">
    <source>
        <dbReference type="EMBL" id="SVD42433.1"/>
    </source>
</evidence>
<feature type="compositionally biased region" description="Polar residues" evidence="1">
    <location>
        <begin position="28"/>
        <end position="45"/>
    </location>
</feature>
<dbReference type="EMBL" id="UINC01149765">
    <property type="protein sequence ID" value="SVD42433.1"/>
    <property type="molecule type" value="Genomic_DNA"/>
</dbReference>
<evidence type="ECO:0000256" key="1">
    <source>
        <dbReference type="SAM" id="MobiDB-lite"/>
    </source>
</evidence>
<feature type="non-terminal residue" evidence="2">
    <location>
        <position position="45"/>
    </location>
</feature>